<evidence type="ECO:0000313" key="2">
    <source>
        <dbReference type="EMBL" id="KUL40788.1"/>
    </source>
</evidence>
<dbReference type="Gene3D" id="3.20.100.30">
    <property type="entry name" value="VTC, catalytic tunnel domain"/>
    <property type="match status" value="1"/>
</dbReference>
<dbReference type="GO" id="GO:0006799">
    <property type="term" value="P:polyphosphate biosynthetic process"/>
    <property type="evidence" value="ECO:0007669"/>
    <property type="project" value="UniProtKB-ARBA"/>
</dbReference>
<dbReference type="Pfam" id="PF09359">
    <property type="entry name" value="VTC"/>
    <property type="match status" value="2"/>
</dbReference>
<dbReference type="CDD" id="cd07750">
    <property type="entry name" value="PolyPPase_VTC_like"/>
    <property type="match status" value="1"/>
</dbReference>
<dbReference type="Proteomes" id="UP000053244">
    <property type="component" value="Unassembled WGS sequence"/>
</dbReference>
<dbReference type="EMBL" id="LLZH01000024">
    <property type="protein sequence ID" value="KUL40788.1"/>
    <property type="molecule type" value="Genomic_DNA"/>
</dbReference>
<dbReference type="AlphaFoldDB" id="A0A0X3V7V4"/>
<dbReference type="OrthoDB" id="148766at2"/>
<protein>
    <submittedName>
        <fullName evidence="2">Molecular chaperone</fullName>
    </submittedName>
</protein>
<reference evidence="2 3" key="1">
    <citation type="submission" date="2015-10" db="EMBL/GenBank/DDBJ databases">
        <authorList>
            <person name="Gilbert D.G."/>
        </authorList>
    </citation>
    <scope>NUCLEOTIDE SEQUENCE [LARGE SCALE GENOMIC DNA]</scope>
    <source>
        <strain evidence="2 3">NRRL B-16712</strain>
    </source>
</reference>
<gene>
    <name evidence="2" type="ORF">ADL15_06060</name>
</gene>
<proteinExistence type="predicted"/>
<evidence type="ECO:0000313" key="3">
    <source>
        <dbReference type="Proteomes" id="UP000053244"/>
    </source>
</evidence>
<name>A0A0X3V7V4_9ACTN</name>
<dbReference type="InterPro" id="IPR033469">
    <property type="entry name" value="CYTH-like_dom_sf"/>
</dbReference>
<evidence type="ECO:0000259" key="1">
    <source>
        <dbReference type="Pfam" id="PF09359"/>
    </source>
</evidence>
<dbReference type="InterPro" id="IPR018966">
    <property type="entry name" value="VTC_domain"/>
</dbReference>
<feature type="domain" description="VTC" evidence="1">
    <location>
        <begin position="21"/>
        <end position="115"/>
    </location>
</feature>
<dbReference type="RefSeq" id="WP_067685616.1">
    <property type="nucleotide sequence ID" value="NZ_LLZH01000024.1"/>
</dbReference>
<feature type="domain" description="VTC" evidence="1">
    <location>
        <begin position="141"/>
        <end position="222"/>
    </location>
</feature>
<comment type="caution">
    <text evidence="2">The sequence shown here is derived from an EMBL/GenBank/DDBJ whole genome shotgun (WGS) entry which is preliminary data.</text>
</comment>
<dbReference type="InterPro" id="IPR042267">
    <property type="entry name" value="VTC_sf"/>
</dbReference>
<sequence>MRTLEPISLLELTEKAELQTRVDRKYVLRLEDALALLPALDPATRVLEIDGRRRFRYRSAYFDTPDLVSFRLTAQRRRRRFKIRTRTYLDSAQCWLEVKTEGSRGGTVKSRLPYQAADQDTVDPGRWFVESVLGDRAGIVLVPTLVTHYSRTTFYQPAGDSRATLDTDLSWIATGGAELRAPRLAVIETKTSAAASPVDRLLWSRGHRPARISKYATGLAALRPELPSAPWRRTLRRHFTLTN</sequence>
<accession>A0A0X3V7V4</accession>
<keyword evidence="3" id="KW-1185">Reference proteome</keyword>
<dbReference type="SUPFAM" id="SSF55154">
    <property type="entry name" value="CYTH-like phosphatases"/>
    <property type="match status" value="1"/>
</dbReference>
<organism evidence="2 3">
    <name type="scientific">Actinoplanes awajinensis subsp. mycoplanecinus</name>
    <dbReference type="NCBI Taxonomy" id="135947"/>
    <lineage>
        <taxon>Bacteria</taxon>
        <taxon>Bacillati</taxon>
        <taxon>Actinomycetota</taxon>
        <taxon>Actinomycetes</taxon>
        <taxon>Micromonosporales</taxon>
        <taxon>Micromonosporaceae</taxon>
        <taxon>Actinoplanes</taxon>
    </lineage>
</organism>